<feature type="signal peptide" evidence="2">
    <location>
        <begin position="1"/>
        <end position="33"/>
    </location>
</feature>
<evidence type="ECO:0000256" key="2">
    <source>
        <dbReference type="SAM" id="SignalP"/>
    </source>
</evidence>
<evidence type="ECO:0008006" key="5">
    <source>
        <dbReference type="Google" id="ProtNLM"/>
    </source>
</evidence>
<keyword evidence="2" id="KW-0732">Signal</keyword>
<evidence type="ECO:0000313" key="4">
    <source>
        <dbReference type="Proteomes" id="UP000198644"/>
    </source>
</evidence>
<feature type="compositionally biased region" description="Basic and acidic residues" evidence="1">
    <location>
        <begin position="79"/>
        <end position="92"/>
    </location>
</feature>
<gene>
    <name evidence="3" type="ORF">SAMN05216203_3140</name>
</gene>
<accession>A0A1I6JQ29</accession>
<keyword evidence="4" id="KW-1185">Reference proteome</keyword>
<name>A0A1I6JQ29_9GAMM</name>
<evidence type="ECO:0000256" key="1">
    <source>
        <dbReference type="SAM" id="MobiDB-lite"/>
    </source>
</evidence>
<organism evidence="3 4">
    <name type="scientific">Marinobacter daqiaonensis</name>
    <dbReference type="NCBI Taxonomy" id="650891"/>
    <lineage>
        <taxon>Bacteria</taxon>
        <taxon>Pseudomonadati</taxon>
        <taxon>Pseudomonadota</taxon>
        <taxon>Gammaproteobacteria</taxon>
        <taxon>Pseudomonadales</taxon>
        <taxon>Marinobacteraceae</taxon>
        <taxon>Marinobacter</taxon>
    </lineage>
</organism>
<dbReference type="EMBL" id="FOYW01000003">
    <property type="protein sequence ID" value="SFR81038.1"/>
    <property type="molecule type" value="Genomic_DNA"/>
</dbReference>
<protein>
    <recommendedName>
        <fullName evidence="5">DUF4124 domain-containing protein</fullName>
    </recommendedName>
</protein>
<dbReference type="AlphaFoldDB" id="A0A1I6JQ29"/>
<dbReference type="STRING" id="650891.SAMN05216203_3140"/>
<dbReference type="Proteomes" id="UP000198644">
    <property type="component" value="Unassembled WGS sequence"/>
</dbReference>
<sequence>MNPQRRNTPFPWLLLPGAALLALMELFPGPALAAEVYRCEGPEGIRFSDRPCGPDPETITIPDNRIGGSLNHNLPEFDADPREAAPDDPPKAEEEDNSCRYINSTRLRTYLAREQVVPGMTRDHVERAFGKPPEKYQHPVETWVYQTRYYGALYELTYVYFRNGCVTEVEYRDP</sequence>
<evidence type="ECO:0000313" key="3">
    <source>
        <dbReference type="EMBL" id="SFR81038.1"/>
    </source>
</evidence>
<feature type="region of interest" description="Disordered" evidence="1">
    <location>
        <begin position="48"/>
        <end position="97"/>
    </location>
</feature>
<feature type="chain" id="PRO_5011476675" description="DUF4124 domain-containing protein" evidence="2">
    <location>
        <begin position="34"/>
        <end position="174"/>
    </location>
</feature>
<dbReference type="RefSeq" id="WP_227662795.1">
    <property type="nucleotide sequence ID" value="NZ_FOYW01000003.1"/>
</dbReference>
<reference evidence="3 4" key="1">
    <citation type="submission" date="2016-10" db="EMBL/GenBank/DDBJ databases">
        <authorList>
            <person name="de Groot N.N."/>
        </authorList>
    </citation>
    <scope>NUCLEOTIDE SEQUENCE [LARGE SCALE GENOMIC DNA]</scope>
    <source>
        <strain evidence="3 4">CGMCC 1.9167</strain>
    </source>
</reference>
<proteinExistence type="predicted"/>